<reference evidence="1" key="2">
    <citation type="journal article" date="2024" name="Plant">
        <title>Genomic evolution and insights into agronomic trait innovations of Sesamum species.</title>
        <authorList>
            <person name="Miao H."/>
            <person name="Wang L."/>
            <person name="Qu L."/>
            <person name="Liu H."/>
            <person name="Sun Y."/>
            <person name="Le M."/>
            <person name="Wang Q."/>
            <person name="Wei S."/>
            <person name="Zheng Y."/>
            <person name="Lin W."/>
            <person name="Duan Y."/>
            <person name="Cao H."/>
            <person name="Xiong S."/>
            <person name="Wang X."/>
            <person name="Wei L."/>
            <person name="Li C."/>
            <person name="Ma Q."/>
            <person name="Ju M."/>
            <person name="Zhao R."/>
            <person name="Li G."/>
            <person name="Mu C."/>
            <person name="Tian Q."/>
            <person name="Mei H."/>
            <person name="Zhang T."/>
            <person name="Gao T."/>
            <person name="Zhang H."/>
        </authorList>
    </citation>
    <scope>NUCLEOTIDE SEQUENCE</scope>
    <source>
        <strain evidence="1">KEN1</strain>
    </source>
</reference>
<reference evidence="1" key="1">
    <citation type="submission" date="2020-06" db="EMBL/GenBank/DDBJ databases">
        <authorList>
            <person name="Li T."/>
            <person name="Hu X."/>
            <person name="Zhang T."/>
            <person name="Song X."/>
            <person name="Zhang H."/>
            <person name="Dai N."/>
            <person name="Sheng W."/>
            <person name="Hou X."/>
            <person name="Wei L."/>
        </authorList>
    </citation>
    <scope>NUCLEOTIDE SEQUENCE</scope>
    <source>
        <strain evidence="1">KEN1</strain>
        <tissue evidence="1">Leaf</tissue>
    </source>
</reference>
<name>A0AAW2XLH6_9LAMI</name>
<organism evidence="1">
    <name type="scientific">Sesamum latifolium</name>
    <dbReference type="NCBI Taxonomy" id="2727402"/>
    <lineage>
        <taxon>Eukaryota</taxon>
        <taxon>Viridiplantae</taxon>
        <taxon>Streptophyta</taxon>
        <taxon>Embryophyta</taxon>
        <taxon>Tracheophyta</taxon>
        <taxon>Spermatophyta</taxon>
        <taxon>Magnoliopsida</taxon>
        <taxon>eudicotyledons</taxon>
        <taxon>Gunneridae</taxon>
        <taxon>Pentapetalae</taxon>
        <taxon>asterids</taxon>
        <taxon>lamiids</taxon>
        <taxon>Lamiales</taxon>
        <taxon>Pedaliaceae</taxon>
        <taxon>Sesamum</taxon>
    </lineage>
</organism>
<sequence length="69" mass="7867">MTSSRIFGKLVEEIPFLNSYPKTLRFRGYFQLKAPNDPVVASKVMPVPLLHLGRLNPYKSIYFLGILLA</sequence>
<proteinExistence type="predicted"/>
<dbReference type="AlphaFoldDB" id="A0AAW2XLH6"/>
<protein>
    <submittedName>
        <fullName evidence="1">Uncharacterized protein</fullName>
    </submittedName>
</protein>
<comment type="caution">
    <text evidence="1">The sequence shown here is derived from an EMBL/GenBank/DDBJ whole genome shotgun (WGS) entry which is preliminary data.</text>
</comment>
<evidence type="ECO:0000313" key="1">
    <source>
        <dbReference type="EMBL" id="KAL0454653.1"/>
    </source>
</evidence>
<dbReference type="EMBL" id="JACGWN010000003">
    <property type="protein sequence ID" value="KAL0454653.1"/>
    <property type="molecule type" value="Genomic_DNA"/>
</dbReference>
<accession>A0AAW2XLH6</accession>
<gene>
    <name evidence="1" type="ORF">Slati_0804500</name>
</gene>